<dbReference type="PANTHER" id="PTHR47545">
    <property type="entry name" value="MULTIFUNCTIONAL CCA PROTEIN"/>
    <property type="match status" value="1"/>
</dbReference>
<dbReference type="Pfam" id="PF01966">
    <property type="entry name" value="HD"/>
    <property type="match status" value="1"/>
</dbReference>
<dbReference type="RefSeq" id="WP_017752568.1">
    <property type="nucleotide sequence ID" value="NZ_CBXI010000043.1"/>
</dbReference>
<dbReference type="OrthoDB" id="9805698at2"/>
<proteinExistence type="predicted"/>
<dbReference type="PANTHER" id="PTHR47545:SF2">
    <property type="entry name" value="CC-ADDING TRNA NUCLEOTIDYLTRANSFERASE"/>
    <property type="match status" value="1"/>
</dbReference>
<evidence type="ECO:0000259" key="2">
    <source>
        <dbReference type="Pfam" id="PF01966"/>
    </source>
</evidence>
<evidence type="ECO:0000313" key="4">
    <source>
        <dbReference type="Proteomes" id="UP000019482"/>
    </source>
</evidence>
<keyword evidence="1" id="KW-0547">Nucleotide-binding</keyword>
<dbReference type="InterPro" id="IPR006674">
    <property type="entry name" value="HD_domain"/>
</dbReference>
<comment type="caution">
    <text evidence="3">The sequence shown here is derived from an EMBL/GenBank/DDBJ whole genome shotgun (WGS) entry which is preliminary data.</text>
</comment>
<reference evidence="3 4" key="1">
    <citation type="journal article" date="2015" name="Genome Announc.">
        <title>Draft Genome Sequence of Clostridium tyrobutyricum Strain DIVETGP, Isolated from Cow's Milk for Grana Padano Production.</title>
        <authorList>
            <person name="Soggiu A."/>
            <person name="Piras C."/>
            <person name="Gaiarsa S."/>
            <person name="Sassera D."/>
            <person name="Roncada P."/>
            <person name="Bendixen E."/>
            <person name="Brasca M."/>
            <person name="Bonizzi L."/>
        </authorList>
    </citation>
    <scope>NUCLEOTIDE SEQUENCE [LARGE SCALE GENOMIC DNA]</scope>
    <source>
        <strain evidence="3 4">DIVETGP</strain>
    </source>
</reference>
<dbReference type="InterPro" id="IPR006675">
    <property type="entry name" value="HDIG_dom"/>
</dbReference>
<protein>
    <submittedName>
        <fullName evidence="3">HD superfamily hydrolase</fullName>
    </submittedName>
</protein>
<dbReference type="AlphaFoldDB" id="W6N6R3"/>
<dbReference type="NCBIfam" id="TIGR00277">
    <property type="entry name" value="HDIG"/>
    <property type="match status" value="1"/>
</dbReference>
<dbReference type="Gene3D" id="1.10.3090.10">
    <property type="entry name" value="cca-adding enzyme, domain 2"/>
    <property type="match status" value="1"/>
</dbReference>
<dbReference type="InterPro" id="IPR003607">
    <property type="entry name" value="HD/PDEase_dom"/>
</dbReference>
<keyword evidence="4" id="KW-1185">Reference proteome</keyword>
<dbReference type="CDD" id="cd00077">
    <property type="entry name" value="HDc"/>
    <property type="match status" value="1"/>
</dbReference>
<dbReference type="GO" id="GO:0016787">
    <property type="term" value="F:hydrolase activity"/>
    <property type="evidence" value="ECO:0007669"/>
    <property type="project" value="UniProtKB-KW"/>
</dbReference>
<dbReference type="GeneID" id="29418918"/>
<dbReference type="SUPFAM" id="SSF109604">
    <property type="entry name" value="HD-domain/PDEase-like"/>
    <property type="match status" value="1"/>
</dbReference>
<dbReference type="InterPro" id="IPR050124">
    <property type="entry name" value="tRNA_CCA-adding_enzyme"/>
</dbReference>
<dbReference type="GO" id="GO:0000166">
    <property type="term" value="F:nucleotide binding"/>
    <property type="evidence" value="ECO:0007669"/>
    <property type="project" value="UniProtKB-KW"/>
</dbReference>
<feature type="domain" description="HD" evidence="2">
    <location>
        <begin position="64"/>
        <end position="149"/>
    </location>
</feature>
<evidence type="ECO:0000256" key="1">
    <source>
        <dbReference type="ARBA" id="ARBA00022741"/>
    </source>
</evidence>
<keyword evidence="3" id="KW-0378">Hydrolase</keyword>
<name>W6N6R3_CLOTY</name>
<accession>W6N6R3</accession>
<organism evidence="3 4">
    <name type="scientific">Clostridium tyrobutyricum DIVETGP</name>
    <dbReference type="NCBI Taxonomy" id="1408889"/>
    <lineage>
        <taxon>Bacteria</taxon>
        <taxon>Bacillati</taxon>
        <taxon>Bacillota</taxon>
        <taxon>Clostridia</taxon>
        <taxon>Eubacteriales</taxon>
        <taxon>Clostridiaceae</taxon>
        <taxon>Clostridium</taxon>
    </lineage>
</organism>
<dbReference type="Proteomes" id="UP000019482">
    <property type="component" value="Unassembled WGS sequence"/>
</dbReference>
<gene>
    <name evidence="3" type="ORF">CTDIVETGP_2453</name>
</gene>
<evidence type="ECO:0000313" key="3">
    <source>
        <dbReference type="EMBL" id="CDL92383.1"/>
    </source>
</evidence>
<sequence>MHIKMAELCKLYTSIEKHILQDSIPSNYLNKIYNCSIFREYPFDMLYKLKITEQSKKYHPEGNVWNHTLLVVDEAGKIKSKSKDKKVFMWSAFLHDIGKPSTTKKTNGRITSYNHDKIGAELAKEFLLFFKEDKYFICNVYNLIRYHMQILFVANNLPFADIEGMKYNTDIREIALLGLCDRMGRLNSNRLEERKNIQKFLQKCKKYTSNLK</sequence>
<dbReference type="EMBL" id="CBXI010000043">
    <property type="protein sequence ID" value="CDL92383.1"/>
    <property type="molecule type" value="Genomic_DNA"/>
</dbReference>